<comment type="catalytic activity">
    <reaction evidence="1">
        <text>ATP + protein L-histidine = ADP + protein N-phospho-L-histidine.</text>
        <dbReference type="EC" id="2.7.13.3"/>
    </reaction>
</comment>
<dbReference type="CDD" id="cd16917">
    <property type="entry name" value="HATPase_UhpB-NarQ-NarX-like"/>
    <property type="match status" value="1"/>
</dbReference>
<evidence type="ECO:0000256" key="4">
    <source>
        <dbReference type="ARBA" id="ARBA00022679"/>
    </source>
</evidence>
<evidence type="ECO:0000313" key="11">
    <source>
        <dbReference type="EMBL" id="MSU07951.1"/>
    </source>
</evidence>
<evidence type="ECO:0000259" key="10">
    <source>
        <dbReference type="SMART" id="SM00387"/>
    </source>
</evidence>
<dbReference type="PANTHER" id="PTHR24421">
    <property type="entry name" value="NITRATE/NITRITE SENSOR PROTEIN NARX-RELATED"/>
    <property type="match status" value="1"/>
</dbReference>
<dbReference type="Proteomes" id="UP000433181">
    <property type="component" value="Unassembled WGS sequence"/>
</dbReference>
<keyword evidence="5" id="KW-0547">Nucleotide-binding</keyword>
<keyword evidence="4" id="KW-0808">Transferase</keyword>
<dbReference type="InterPro" id="IPR050482">
    <property type="entry name" value="Sensor_HK_TwoCompSys"/>
</dbReference>
<keyword evidence="6 11" id="KW-0418">Kinase</keyword>
<evidence type="ECO:0000256" key="8">
    <source>
        <dbReference type="ARBA" id="ARBA00023012"/>
    </source>
</evidence>
<comment type="caution">
    <text evidence="11">The sequence shown here is derived from an EMBL/GenBank/DDBJ whole genome shotgun (WGS) entry which is preliminary data.</text>
</comment>
<feature type="transmembrane region" description="Helical" evidence="9">
    <location>
        <begin position="176"/>
        <end position="201"/>
    </location>
</feature>
<dbReference type="PANTHER" id="PTHR24421:SF10">
    <property type="entry name" value="NITRATE_NITRITE SENSOR PROTEIN NARQ"/>
    <property type="match status" value="1"/>
</dbReference>
<dbReference type="GO" id="GO:0000155">
    <property type="term" value="F:phosphorelay sensor kinase activity"/>
    <property type="evidence" value="ECO:0007669"/>
    <property type="project" value="InterPro"/>
</dbReference>
<evidence type="ECO:0000256" key="1">
    <source>
        <dbReference type="ARBA" id="ARBA00000085"/>
    </source>
</evidence>
<keyword evidence="7" id="KW-0067">ATP-binding</keyword>
<dbReference type="InterPro" id="IPR011712">
    <property type="entry name" value="Sig_transdc_His_kin_sub3_dim/P"/>
</dbReference>
<dbReference type="Gene3D" id="1.20.5.1930">
    <property type="match status" value="1"/>
</dbReference>
<dbReference type="EC" id="2.7.13.3" evidence="2"/>
<dbReference type="InterPro" id="IPR003594">
    <property type="entry name" value="HATPase_dom"/>
</dbReference>
<evidence type="ECO:0000256" key="2">
    <source>
        <dbReference type="ARBA" id="ARBA00012438"/>
    </source>
</evidence>
<evidence type="ECO:0000256" key="6">
    <source>
        <dbReference type="ARBA" id="ARBA00022777"/>
    </source>
</evidence>
<keyword evidence="8" id="KW-0902">Two-component regulatory system</keyword>
<dbReference type="GeneID" id="96777865"/>
<evidence type="ECO:0000256" key="7">
    <source>
        <dbReference type="ARBA" id="ARBA00022840"/>
    </source>
</evidence>
<keyword evidence="9" id="KW-1133">Transmembrane helix</keyword>
<organism evidence="11 12">
    <name type="scientific">Anaerovibrio slackiae</name>
    <dbReference type="NCBI Taxonomy" id="2652309"/>
    <lineage>
        <taxon>Bacteria</taxon>
        <taxon>Bacillati</taxon>
        <taxon>Bacillota</taxon>
        <taxon>Negativicutes</taxon>
        <taxon>Selenomonadales</taxon>
        <taxon>Selenomonadaceae</taxon>
        <taxon>Anaerovibrio</taxon>
    </lineage>
</organism>
<dbReference type="EMBL" id="VUNR01000004">
    <property type="protein sequence ID" value="MSU07951.1"/>
    <property type="molecule type" value="Genomic_DNA"/>
</dbReference>
<dbReference type="GO" id="GO:0005524">
    <property type="term" value="F:ATP binding"/>
    <property type="evidence" value="ECO:0007669"/>
    <property type="project" value="UniProtKB-KW"/>
</dbReference>
<dbReference type="GO" id="GO:0016020">
    <property type="term" value="C:membrane"/>
    <property type="evidence" value="ECO:0007669"/>
    <property type="project" value="InterPro"/>
</dbReference>
<dbReference type="Pfam" id="PF02518">
    <property type="entry name" value="HATPase_c"/>
    <property type="match status" value="1"/>
</dbReference>
<dbReference type="Pfam" id="PF07730">
    <property type="entry name" value="HisKA_3"/>
    <property type="match status" value="1"/>
</dbReference>
<feature type="transmembrane region" description="Helical" evidence="9">
    <location>
        <begin position="137"/>
        <end position="156"/>
    </location>
</feature>
<keyword evidence="9" id="KW-0472">Membrane</keyword>
<evidence type="ECO:0000256" key="9">
    <source>
        <dbReference type="SAM" id="Phobius"/>
    </source>
</evidence>
<feature type="domain" description="Histidine kinase/HSP90-like ATPase" evidence="10">
    <location>
        <begin position="366"/>
        <end position="454"/>
    </location>
</feature>
<feature type="transmembrane region" description="Helical" evidence="9">
    <location>
        <begin position="62"/>
        <end position="81"/>
    </location>
</feature>
<dbReference type="RefSeq" id="WP_154406017.1">
    <property type="nucleotide sequence ID" value="NZ_VUNR01000004.1"/>
</dbReference>
<keyword evidence="9" id="KW-0812">Transmembrane</keyword>
<protein>
    <recommendedName>
        <fullName evidence="2">histidine kinase</fullName>
        <ecNumber evidence="2">2.7.13.3</ecNumber>
    </recommendedName>
</protein>
<dbReference type="Gene3D" id="3.30.565.10">
    <property type="entry name" value="Histidine kinase-like ATPase, C-terminal domain"/>
    <property type="match status" value="1"/>
</dbReference>
<dbReference type="InterPro" id="IPR036890">
    <property type="entry name" value="HATPase_C_sf"/>
</dbReference>
<dbReference type="GO" id="GO:0046983">
    <property type="term" value="F:protein dimerization activity"/>
    <property type="evidence" value="ECO:0007669"/>
    <property type="project" value="InterPro"/>
</dbReference>
<sequence>MLVRDFVKGRADRVHVMMTAYNGAVILLLALFMGVTQQKISAGMVARDFLYRVSQLPMPAEEMLLGAVCSFTVVACCGYIYSNVRRLPQLFRYCVFFVEVAACIFLLHSTSLFYDGVVLLLLADFMYCYQGEKQLKIMLLLMLVVYGVIVYSASMLKMDIISFDVYLAYYSSEVQGILLAVRNFAGYGNIMFFVVYMVVLLQDKSKENAEIADLNYRMIMTNEMLNESNNRLNESNTELNLANKKLREYAMTIASLTEIKERNRLAREIHDTLGHALTGIVAGLDACMVTVDYAPEVTKKQLAKIKAAAQRGITDVRRSMHMLRPDDLEKLVFRDALRKLVEDFSDASGVKVELQFDSFPENLRQDQTDVLYRIVQESLTNASRHGHASRVKIFMAGAGDMLNIIISDNGVGCPEIKKGFGLHHMAERVELLGGTLAYWGEKGFVLEVNLPRNMQG</sequence>
<feature type="transmembrane region" description="Helical" evidence="9">
    <location>
        <begin position="90"/>
        <end position="107"/>
    </location>
</feature>
<reference evidence="11 12" key="1">
    <citation type="submission" date="2019-08" db="EMBL/GenBank/DDBJ databases">
        <title>In-depth cultivation of the pig gut microbiome towards novel bacterial diversity and tailored functional studies.</title>
        <authorList>
            <person name="Wylensek D."/>
            <person name="Hitch T.C.A."/>
            <person name="Clavel T."/>
        </authorList>
    </citation>
    <scope>NUCLEOTIDE SEQUENCE [LARGE SCALE GENOMIC DNA]</scope>
    <source>
        <strain evidence="11 12">WCA-693-APC-5D-A</strain>
    </source>
</reference>
<evidence type="ECO:0000256" key="5">
    <source>
        <dbReference type="ARBA" id="ARBA00022741"/>
    </source>
</evidence>
<dbReference type="AlphaFoldDB" id="A0A6I2UFK2"/>
<evidence type="ECO:0000313" key="12">
    <source>
        <dbReference type="Proteomes" id="UP000433181"/>
    </source>
</evidence>
<dbReference type="SUPFAM" id="SSF55874">
    <property type="entry name" value="ATPase domain of HSP90 chaperone/DNA topoisomerase II/histidine kinase"/>
    <property type="match status" value="1"/>
</dbReference>
<keyword evidence="3" id="KW-0597">Phosphoprotein</keyword>
<evidence type="ECO:0000256" key="3">
    <source>
        <dbReference type="ARBA" id="ARBA00022553"/>
    </source>
</evidence>
<accession>A0A6I2UFK2</accession>
<gene>
    <name evidence="11" type="ORF">FYJ84_02960</name>
</gene>
<name>A0A6I2UFK2_9FIRM</name>
<dbReference type="SMART" id="SM00387">
    <property type="entry name" value="HATPase_c"/>
    <property type="match status" value="1"/>
</dbReference>
<keyword evidence="12" id="KW-1185">Reference proteome</keyword>
<proteinExistence type="predicted"/>